<keyword evidence="2" id="KW-0539">Nucleus</keyword>
<feature type="compositionally biased region" description="Low complexity" evidence="3">
    <location>
        <begin position="30"/>
        <end position="49"/>
    </location>
</feature>
<evidence type="ECO:0000256" key="1">
    <source>
        <dbReference type="ARBA" id="ARBA00004123"/>
    </source>
</evidence>
<feature type="region of interest" description="Disordered" evidence="3">
    <location>
        <begin position="1"/>
        <end position="71"/>
    </location>
</feature>
<dbReference type="Proteomes" id="UP000243499">
    <property type="component" value="Chromosome 1"/>
</dbReference>
<evidence type="ECO:0000256" key="3">
    <source>
        <dbReference type="SAM" id="MobiDB-lite"/>
    </source>
</evidence>
<dbReference type="GO" id="GO:0006950">
    <property type="term" value="P:response to stress"/>
    <property type="evidence" value="ECO:0007669"/>
    <property type="project" value="UniProtKB-ARBA"/>
</dbReference>
<comment type="subcellular location">
    <subcellularLocation>
        <location evidence="1">Nucleus</location>
    </subcellularLocation>
</comment>
<dbReference type="Gramene" id="PAN04819">
    <property type="protein sequence ID" value="PAN04819"/>
    <property type="gene ID" value="PAHAL_1G093700"/>
</dbReference>
<gene>
    <name evidence="4" type="ORF">PAHAL_1G093700</name>
</gene>
<organism evidence="4">
    <name type="scientific">Panicum hallii</name>
    <dbReference type="NCBI Taxonomy" id="206008"/>
    <lineage>
        <taxon>Eukaryota</taxon>
        <taxon>Viridiplantae</taxon>
        <taxon>Streptophyta</taxon>
        <taxon>Embryophyta</taxon>
        <taxon>Tracheophyta</taxon>
        <taxon>Spermatophyta</taxon>
        <taxon>Magnoliopsida</taxon>
        <taxon>Liliopsida</taxon>
        <taxon>Poales</taxon>
        <taxon>Poaceae</taxon>
        <taxon>PACMAD clade</taxon>
        <taxon>Panicoideae</taxon>
        <taxon>Panicodae</taxon>
        <taxon>Paniceae</taxon>
        <taxon>Panicinae</taxon>
        <taxon>Panicum</taxon>
        <taxon>Panicum sect. Panicum</taxon>
    </lineage>
</organism>
<dbReference type="AlphaFoldDB" id="A0A2S3GN31"/>
<proteinExistence type="predicted"/>
<evidence type="ECO:0000313" key="4">
    <source>
        <dbReference type="EMBL" id="PAN04819.1"/>
    </source>
</evidence>
<dbReference type="InterPro" id="IPR051992">
    <property type="entry name" value="OxStress_Response_Reg"/>
</dbReference>
<protein>
    <recommendedName>
        <fullName evidence="5">Oxidative stress 3</fullName>
    </recommendedName>
</protein>
<sequence>MAELCNLSSHGVPLCQDESCNERGGDDSEFASFSGESSGSLCSSASNLSDDATSSPPGHPREPSSASSSMLQLDDEGPLYKLSSLVVQLPIRKGLSKYYQGKSQSFTSISDATCVQDLAKKISYSKRMKTCKSYSAGLDMNQRSNNLPRPCNKVIAKRPSNGSVARVMTRTCNTRHLYSSAKPTTHQNKRDAQMHISL</sequence>
<name>A0A2S3GN31_9POAL</name>
<reference evidence="4" key="1">
    <citation type="submission" date="2018-04" db="EMBL/GenBank/DDBJ databases">
        <title>WGS assembly of Panicum hallii.</title>
        <authorList>
            <person name="Lovell J."/>
            <person name="Jenkins J."/>
            <person name="Lowry D."/>
            <person name="Mamidi S."/>
            <person name="Sreedasyam A."/>
            <person name="Weng X."/>
            <person name="Barry K."/>
            <person name="Bonette J."/>
            <person name="Campitelli B."/>
            <person name="Daum C."/>
            <person name="Gordon S."/>
            <person name="Gould B."/>
            <person name="Lipzen A."/>
            <person name="Macqueen A."/>
            <person name="Palacio-Mejia J."/>
            <person name="Plott C."/>
            <person name="Shakirov E."/>
            <person name="Shu S."/>
            <person name="Yoshinaga Y."/>
            <person name="Zane M."/>
            <person name="Rokhsar D."/>
            <person name="Grimwood J."/>
            <person name="Schmutz J."/>
            <person name="Juenger T."/>
        </authorList>
    </citation>
    <scope>NUCLEOTIDE SEQUENCE [LARGE SCALE GENOMIC DNA]</scope>
    <source>
        <strain evidence="4">FIL2</strain>
    </source>
</reference>
<accession>A0A2S3GN31</accession>
<dbReference type="PANTHER" id="PTHR33172:SF104">
    <property type="entry name" value="OS02G0227100 PROTEIN"/>
    <property type="match status" value="1"/>
</dbReference>
<dbReference type="PANTHER" id="PTHR33172">
    <property type="entry name" value="OS08G0516900 PROTEIN"/>
    <property type="match status" value="1"/>
</dbReference>
<evidence type="ECO:0000256" key="2">
    <source>
        <dbReference type="ARBA" id="ARBA00023242"/>
    </source>
</evidence>
<dbReference type="GO" id="GO:0005634">
    <property type="term" value="C:nucleus"/>
    <property type="evidence" value="ECO:0007669"/>
    <property type="project" value="UniProtKB-SubCell"/>
</dbReference>
<dbReference type="EMBL" id="CM008046">
    <property type="protein sequence ID" value="PAN04819.1"/>
    <property type="molecule type" value="Genomic_DNA"/>
</dbReference>
<evidence type="ECO:0008006" key="5">
    <source>
        <dbReference type="Google" id="ProtNLM"/>
    </source>
</evidence>